<comment type="similarity">
    <text evidence="1 4">Belongs to the neutral ceramidase family.</text>
</comment>
<name>A0A8B9A2P0_PHODC</name>
<evidence type="ECO:0000259" key="5">
    <source>
        <dbReference type="Pfam" id="PF04734"/>
    </source>
</evidence>
<feature type="binding site" evidence="3">
    <location>
        <position position="563"/>
    </location>
    <ligand>
        <name>Zn(2+)</name>
        <dbReference type="ChEBI" id="CHEBI:29105"/>
    </ligand>
</feature>
<feature type="domain" description="Neutral/alkaline non-lysosomal ceramidase N-terminal" evidence="5">
    <location>
        <begin position="32"/>
        <end position="592"/>
    </location>
</feature>
<gene>
    <name evidence="8" type="primary">LOC103708734</name>
</gene>
<comment type="cofactor">
    <cofactor evidence="3">
        <name>Zn(2+)</name>
        <dbReference type="ChEBI" id="CHEBI:29105"/>
    </cofactor>
    <text evidence="3">Binds 1 zinc ion per subunit.</text>
</comment>
<dbReference type="Proteomes" id="UP000228380">
    <property type="component" value="Chromosome 2"/>
</dbReference>
<keyword evidence="4" id="KW-0443">Lipid metabolism</keyword>
<feature type="binding site" evidence="3">
    <location>
        <position position="234"/>
    </location>
    <ligand>
        <name>Zn(2+)</name>
        <dbReference type="ChEBI" id="CHEBI:29105"/>
    </ligand>
</feature>
<dbReference type="InterPro" id="IPR038445">
    <property type="entry name" value="NCDase_C_sf"/>
</dbReference>
<evidence type="ECO:0000256" key="4">
    <source>
        <dbReference type="RuleBase" id="RU366019"/>
    </source>
</evidence>
<dbReference type="GO" id="GO:0042759">
    <property type="term" value="P:long-chain fatty acid biosynthetic process"/>
    <property type="evidence" value="ECO:0007669"/>
    <property type="project" value="TreeGrafter"/>
</dbReference>
<evidence type="ECO:0000256" key="1">
    <source>
        <dbReference type="ARBA" id="ARBA00009835"/>
    </source>
</evidence>
<dbReference type="EC" id="3.5.1.23" evidence="4"/>
<dbReference type="AlphaFoldDB" id="A0A8B9A2P0"/>
<dbReference type="InterPro" id="IPR031331">
    <property type="entry name" value="NEUT/ALK_ceramidase_C"/>
</dbReference>
<feature type="binding site" evidence="3">
    <location>
        <position position="124"/>
    </location>
    <ligand>
        <name>Zn(2+)</name>
        <dbReference type="ChEBI" id="CHEBI:29105"/>
    </ligand>
</feature>
<dbReference type="GO" id="GO:0046514">
    <property type="term" value="P:ceramide catabolic process"/>
    <property type="evidence" value="ECO:0007669"/>
    <property type="project" value="InterPro"/>
</dbReference>
<organism evidence="7 8">
    <name type="scientific">Phoenix dactylifera</name>
    <name type="common">Date palm</name>
    <dbReference type="NCBI Taxonomy" id="42345"/>
    <lineage>
        <taxon>Eukaryota</taxon>
        <taxon>Viridiplantae</taxon>
        <taxon>Streptophyta</taxon>
        <taxon>Embryophyta</taxon>
        <taxon>Tracheophyta</taxon>
        <taxon>Spermatophyta</taxon>
        <taxon>Magnoliopsida</taxon>
        <taxon>Liliopsida</taxon>
        <taxon>Arecaceae</taxon>
        <taxon>Coryphoideae</taxon>
        <taxon>Phoeniceae</taxon>
        <taxon>Phoenix</taxon>
    </lineage>
</organism>
<dbReference type="OrthoDB" id="191371at2759"/>
<evidence type="ECO:0000256" key="2">
    <source>
        <dbReference type="ARBA" id="ARBA00022801"/>
    </source>
</evidence>
<dbReference type="PANTHER" id="PTHR12670">
    <property type="entry name" value="CERAMIDASE"/>
    <property type="match status" value="1"/>
</dbReference>
<dbReference type="GO" id="GO:0046512">
    <property type="term" value="P:sphingosine biosynthetic process"/>
    <property type="evidence" value="ECO:0007669"/>
    <property type="project" value="TreeGrafter"/>
</dbReference>
<dbReference type="Gene3D" id="2.60.40.2300">
    <property type="entry name" value="Neutral/alkaline non-lysosomal ceramidase, C-terminal domain"/>
    <property type="match status" value="1"/>
</dbReference>
<keyword evidence="4" id="KW-0746">Sphingolipid metabolism</keyword>
<dbReference type="Pfam" id="PF04734">
    <property type="entry name" value="Ceramidase_alk"/>
    <property type="match status" value="1"/>
</dbReference>
<accession>A0A8B9A2P0</accession>
<keyword evidence="3" id="KW-0862">Zinc</keyword>
<dbReference type="GO" id="GO:0005576">
    <property type="term" value="C:extracellular region"/>
    <property type="evidence" value="ECO:0007669"/>
    <property type="project" value="TreeGrafter"/>
</dbReference>
<keyword evidence="3" id="KW-0479">Metal-binding</keyword>
<reference evidence="8" key="2">
    <citation type="submission" date="2025-08" db="UniProtKB">
        <authorList>
            <consortium name="RefSeq"/>
        </authorList>
    </citation>
    <scope>IDENTIFICATION</scope>
    <source>
        <tissue evidence="8">Young leaves</tissue>
    </source>
</reference>
<comment type="catalytic activity">
    <reaction evidence="4">
        <text>an N-acylsphing-4-enine + H2O = sphing-4-enine + a fatty acid</text>
        <dbReference type="Rhea" id="RHEA:20856"/>
        <dbReference type="ChEBI" id="CHEBI:15377"/>
        <dbReference type="ChEBI" id="CHEBI:28868"/>
        <dbReference type="ChEBI" id="CHEBI:52639"/>
        <dbReference type="ChEBI" id="CHEBI:57756"/>
        <dbReference type="EC" id="3.5.1.23"/>
    </reaction>
</comment>
<dbReference type="RefSeq" id="XP_038979917.1">
    <property type="nucleotide sequence ID" value="XM_039123989.1"/>
</dbReference>
<dbReference type="InterPro" id="IPR031329">
    <property type="entry name" value="NEUT/ALK_ceramidase_N"/>
</dbReference>
<dbReference type="GO" id="GO:0016020">
    <property type="term" value="C:membrane"/>
    <property type="evidence" value="ECO:0007669"/>
    <property type="project" value="GOC"/>
</dbReference>
<evidence type="ECO:0000259" key="6">
    <source>
        <dbReference type="Pfam" id="PF17048"/>
    </source>
</evidence>
<dbReference type="GeneID" id="103708734"/>
<reference evidence="7" key="1">
    <citation type="journal article" date="2019" name="Nat. Commun.">
        <title>Genome-wide association mapping of date palm fruit traits.</title>
        <authorList>
            <person name="Hazzouri K.M."/>
            <person name="Gros-Balthazard M."/>
            <person name="Flowers J.M."/>
            <person name="Copetti D."/>
            <person name="Lemansour A."/>
            <person name="Lebrun M."/>
            <person name="Masmoudi K."/>
            <person name="Ferrand S."/>
            <person name="Dhar M.I."/>
            <person name="Fresquez Z.A."/>
            <person name="Rosas U."/>
            <person name="Zhang J."/>
            <person name="Talag J."/>
            <person name="Lee S."/>
            <person name="Kudrna D."/>
            <person name="Powell R.F."/>
            <person name="Leitch I.J."/>
            <person name="Krueger R.R."/>
            <person name="Wing R.A."/>
            <person name="Amiri K.M.A."/>
            <person name="Purugganan M.D."/>
        </authorList>
    </citation>
    <scope>NUCLEOTIDE SEQUENCE [LARGE SCALE GENOMIC DNA]</scope>
    <source>
        <strain evidence="7">cv. Khalas</strain>
    </source>
</reference>
<dbReference type="InterPro" id="IPR006823">
    <property type="entry name" value="Ceramidase_alk"/>
</dbReference>
<dbReference type="GO" id="GO:0046872">
    <property type="term" value="F:metal ion binding"/>
    <property type="evidence" value="ECO:0007669"/>
    <property type="project" value="UniProtKB-KW"/>
</dbReference>
<dbReference type="Pfam" id="PF17048">
    <property type="entry name" value="Ceramidse_alk_C"/>
    <property type="match status" value="1"/>
</dbReference>
<dbReference type="PANTHER" id="PTHR12670:SF13">
    <property type="entry name" value="NEUTRAL CERAMIDASE"/>
    <property type="match status" value="1"/>
</dbReference>
<proteinExistence type="inferred from homology"/>
<keyword evidence="2 4" id="KW-0378">Hydrolase</keyword>
<evidence type="ECO:0000256" key="3">
    <source>
        <dbReference type="PIRSR" id="PIRSR606823-2"/>
    </source>
</evidence>
<feature type="binding site" evidence="3">
    <location>
        <position position="520"/>
    </location>
    <ligand>
        <name>Zn(2+)</name>
        <dbReference type="ChEBI" id="CHEBI:29105"/>
    </ligand>
</feature>
<protein>
    <recommendedName>
        <fullName evidence="4">Neutral ceramidase</fullName>
        <ecNumber evidence="4">3.5.1.23</ecNumber>
    </recommendedName>
</protein>
<sequence length="766" mass="83635">MKPLKSYYIPMFAAILTCSILCDNASLSNGEYLIGVGSYDMTGPAAGVNMMGYANMDQVSSGVHFRLRARAFVVAESPNGRRLAFVNLDAGMASQLVTIKVLERLRSRYGDLYNEDNIAISGTHTHAGPGGYLQYVVYSVTSLGFVKQSFDVIVSAIEQSIVQAHENLRPGSIFINKGDVANAGINRSPSAYLFNPPEERERYARDVDTEMTLLKFVDGKSQESIGAFNWFATHGTSMSRDNRLISGDNKGVAARLFEDWFAANNSGTQPEKPKTTVMIKPAFAVESTNLKKASGIKATGGQSCGKTTSRNFKVRQNSEIKFVGAFCQSNVGDVTPNVLGAFCLDSGLPCDFNHSSCHGNDQLCVGRGPGYPDEIKSTRIIGERQFIRAIDLFNTAREELSGSVDYRHTYLNFTNLQVELGGGRKAHTCPAALGPGFAAGTTDGPGVFGFQQGDTEINEYWKKVRDFLKEPSPQQVECQKPKAVLLSTGEMFIPYAWAPAILPVQILKIGKLVILSVPGEFTTMAGRRLREAVKSALISSGGGEFDESTHVVIAGLSNAYSQYVATFEEYKQQRYEAASTLYGPHTLSAYIQEFKKLASLLAKGEQLPKSGHPSPPDLSSKLISLLPPPAGDAAPRGTTFGDMKQDIVLPPQGWLKKGEKASATFWSANPRNDLLTEGTFAVVEMQREKNWVPAFDNDDLSLFFKWKADNSSSISNSKSSFATIEWEIPANAAPGIYRLRHFGSWIAKPEKPPRYFTGASRAFVVQ</sequence>
<feature type="domain" description="Neutral/alkaline non-lysosomal ceramidase C-terminal" evidence="6">
    <location>
        <begin position="594"/>
        <end position="765"/>
    </location>
</feature>
<evidence type="ECO:0000313" key="7">
    <source>
        <dbReference type="Proteomes" id="UP000228380"/>
    </source>
</evidence>
<dbReference type="KEGG" id="pda:103708734"/>
<dbReference type="GO" id="GO:0017040">
    <property type="term" value="F:N-acylsphingosine amidohydrolase activity"/>
    <property type="evidence" value="ECO:0007669"/>
    <property type="project" value="UniProtKB-UniRule"/>
</dbReference>
<evidence type="ECO:0000313" key="8">
    <source>
        <dbReference type="RefSeq" id="XP_038979917.1"/>
    </source>
</evidence>
<keyword evidence="7" id="KW-1185">Reference proteome</keyword>